<feature type="domain" description="Histidine kinase" evidence="19">
    <location>
        <begin position="188"/>
        <end position="387"/>
    </location>
</feature>
<keyword evidence="12" id="KW-0902">Two-component regulatory system</keyword>
<dbReference type="GO" id="GO:0016020">
    <property type="term" value="C:membrane"/>
    <property type="evidence" value="ECO:0007669"/>
    <property type="project" value="InterPro"/>
</dbReference>
<evidence type="ECO:0000256" key="7">
    <source>
        <dbReference type="ARBA" id="ARBA00022490"/>
    </source>
</evidence>
<name>A0A3M0G782_9ACTN</name>
<dbReference type="InterPro" id="IPR050482">
    <property type="entry name" value="Sensor_HK_TwoCompSys"/>
</dbReference>
<keyword evidence="11" id="KW-0408">Iron</keyword>
<evidence type="ECO:0000256" key="1">
    <source>
        <dbReference type="ARBA" id="ARBA00000085"/>
    </source>
</evidence>
<evidence type="ECO:0000313" key="20">
    <source>
        <dbReference type="EMBL" id="RMB60338.1"/>
    </source>
</evidence>
<feature type="transmembrane region" description="Helical" evidence="18">
    <location>
        <begin position="58"/>
        <end position="88"/>
    </location>
</feature>
<comment type="catalytic activity">
    <reaction evidence="1">
        <text>ATP + protein L-histidine = ADP + protein N-phospho-L-histidine.</text>
        <dbReference type="EC" id="2.7.13.3"/>
    </reaction>
</comment>
<dbReference type="Pfam" id="PF02518">
    <property type="entry name" value="HATPase_c"/>
    <property type="match status" value="1"/>
</dbReference>
<dbReference type="InterPro" id="IPR005467">
    <property type="entry name" value="His_kinase_dom"/>
</dbReference>
<keyword evidence="18" id="KW-1133">Transmembrane helix</keyword>
<evidence type="ECO:0000256" key="8">
    <source>
        <dbReference type="ARBA" id="ARBA00022679"/>
    </source>
</evidence>
<dbReference type="CDD" id="cd16917">
    <property type="entry name" value="HATPase_UhpB-NarQ-NarX-like"/>
    <property type="match status" value="1"/>
</dbReference>
<comment type="subcellular location">
    <subcellularLocation>
        <location evidence="3">Cytoplasm</location>
    </subcellularLocation>
</comment>
<dbReference type="InterPro" id="IPR003594">
    <property type="entry name" value="HATPase_dom"/>
</dbReference>
<gene>
    <name evidence="20" type="ORF">EAX62_10855</name>
</gene>
<keyword evidence="21" id="KW-1185">Reference proteome</keyword>
<dbReference type="Gene3D" id="1.20.5.1930">
    <property type="match status" value="1"/>
</dbReference>
<evidence type="ECO:0000256" key="6">
    <source>
        <dbReference type="ARBA" id="ARBA00022485"/>
    </source>
</evidence>
<evidence type="ECO:0000256" key="14">
    <source>
        <dbReference type="ARBA" id="ARBA00024827"/>
    </source>
</evidence>
<keyword evidence="8" id="KW-0808">Transferase</keyword>
<dbReference type="GO" id="GO:0005737">
    <property type="term" value="C:cytoplasm"/>
    <property type="evidence" value="ECO:0007669"/>
    <property type="project" value="UniProtKB-SubCell"/>
</dbReference>
<dbReference type="EMBL" id="REFW01000002">
    <property type="protein sequence ID" value="RMB60338.1"/>
    <property type="molecule type" value="Genomic_DNA"/>
</dbReference>
<dbReference type="PRINTS" id="PR00344">
    <property type="entry name" value="BCTRLSENSOR"/>
</dbReference>
<evidence type="ECO:0000256" key="16">
    <source>
        <dbReference type="SAM" id="Coils"/>
    </source>
</evidence>
<dbReference type="Gene3D" id="3.30.565.10">
    <property type="entry name" value="Histidine kinase-like ATPase, C-terminal domain"/>
    <property type="match status" value="1"/>
</dbReference>
<dbReference type="PROSITE" id="PS50109">
    <property type="entry name" value="HIS_KIN"/>
    <property type="match status" value="1"/>
</dbReference>
<keyword evidence="10 20" id="KW-0418">Kinase</keyword>
<keyword evidence="18" id="KW-0472">Membrane</keyword>
<dbReference type="SMART" id="SM00387">
    <property type="entry name" value="HATPase_c"/>
    <property type="match status" value="1"/>
</dbReference>
<dbReference type="InterPro" id="IPR017205">
    <property type="entry name" value="Sig_transdc_His_kinase_ChrS"/>
</dbReference>
<keyword evidence="7" id="KW-0963">Cytoplasm</keyword>
<comment type="function">
    <text evidence="14">Member of the two-component regulatory system NreB/NreC involved in the control of dissimilatory nitrate/nitrite reduction in response to oxygen. NreB functions as a direct oxygen sensor histidine kinase which is autophosphorylated, in the absence of oxygen, probably at the conserved histidine residue, and transfers its phosphate group probably to a conserved aspartate residue of NreC. NreB/NreC activates the expression of the nitrate (narGHJI) and nitrite (nir) reductase operons, as well as the putative nitrate transporter gene narT.</text>
</comment>
<protein>
    <recommendedName>
        <fullName evidence="5">Oxygen sensor histidine kinase NreB</fullName>
        <ecNumber evidence="4">2.7.13.3</ecNumber>
    </recommendedName>
    <alternativeName>
        <fullName evidence="15">Nitrogen regulation protein B</fullName>
    </alternativeName>
</protein>
<evidence type="ECO:0000256" key="12">
    <source>
        <dbReference type="ARBA" id="ARBA00023012"/>
    </source>
</evidence>
<evidence type="ECO:0000313" key="21">
    <source>
        <dbReference type="Proteomes" id="UP000275256"/>
    </source>
</evidence>
<feature type="transmembrane region" description="Helical" evidence="18">
    <location>
        <begin position="120"/>
        <end position="143"/>
    </location>
</feature>
<evidence type="ECO:0000256" key="3">
    <source>
        <dbReference type="ARBA" id="ARBA00004496"/>
    </source>
</evidence>
<dbReference type="InterPro" id="IPR036890">
    <property type="entry name" value="HATPase_C_sf"/>
</dbReference>
<dbReference type="InterPro" id="IPR004358">
    <property type="entry name" value="Sig_transdc_His_kin-like_C"/>
</dbReference>
<evidence type="ECO:0000256" key="15">
    <source>
        <dbReference type="ARBA" id="ARBA00030800"/>
    </source>
</evidence>
<sequence length="391" mass="41210">MQVGQHVIAVVLAVVGAARAFAGNPAGAPVVAAAAILLWYGAGVVLSRRFDGPVAARWWLVGLTALWAVAVVVVSPEFVWFAFVLWLLSGHLLTRWSSVAFALLVFGVVVVANVDPSGTTTYAALFGPLIGGVFALGVSRGYLELRRDAREREHLVESLTLAQAEMAGLQEELAHTQRHSGAIAERTRLSRDIHDTIAQGLSSIRLLARAELDRDGSGDAGRTLAQVEALAGDNLADVRRIVAELTPSELEDNALAAALARMLERFAAETGIETDLRVDDTLPTLATAHEVALLRTAQSALANARQHAGAGRVVVSLLDGGDSVRLDVVDDGHGFDVGAWTNEPSSPGSSYGLRFMRSRLREQGGGLDIESSPGDGTALSAHLPISTARGS</sequence>
<keyword evidence="9" id="KW-0479">Metal-binding</keyword>
<dbReference type="PIRSF" id="PIRSF037434">
    <property type="entry name" value="STHK_ChrS"/>
    <property type="match status" value="1"/>
</dbReference>
<dbReference type="GO" id="GO:0046983">
    <property type="term" value="F:protein dimerization activity"/>
    <property type="evidence" value="ECO:0007669"/>
    <property type="project" value="InterPro"/>
</dbReference>
<dbReference type="EC" id="2.7.13.3" evidence="4"/>
<evidence type="ECO:0000256" key="11">
    <source>
        <dbReference type="ARBA" id="ARBA00023004"/>
    </source>
</evidence>
<feature type="coiled-coil region" evidence="16">
    <location>
        <begin position="152"/>
        <end position="179"/>
    </location>
</feature>
<evidence type="ECO:0000256" key="9">
    <source>
        <dbReference type="ARBA" id="ARBA00022723"/>
    </source>
</evidence>
<proteinExistence type="predicted"/>
<dbReference type="GO" id="GO:0000155">
    <property type="term" value="F:phosphorelay sensor kinase activity"/>
    <property type="evidence" value="ECO:0007669"/>
    <property type="project" value="InterPro"/>
</dbReference>
<keyword evidence="13" id="KW-0411">Iron-sulfur</keyword>
<dbReference type="InterPro" id="IPR011712">
    <property type="entry name" value="Sig_transdc_His_kin_sub3_dim/P"/>
</dbReference>
<feature type="transmembrane region" description="Helical" evidence="18">
    <location>
        <begin position="95"/>
        <end position="114"/>
    </location>
</feature>
<organism evidence="20 21">
    <name type="scientific">Tessaracoccus antarcticus</name>
    <dbReference type="NCBI Taxonomy" id="2479848"/>
    <lineage>
        <taxon>Bacteria</taxon>
        <taxon>Bacillati</taxon>
        <taxon>Actinomycetota</taxon>
        <taxon>Actinomycetes</taxon>
        <taxon>Propionibacteriales</taxon>
        <taxon>Propionibacteriaceae</taxon>
        <taxon>Tessaracoccus</taxon>
    </lineage>
</organism>
<accession>A0A3M0G782</accession>
<dbReference type="PANTHER" id="PTHR24421">
    <property type="entry name" value="NITRATE/NITRITE SENSOR PROTEIN NARX-RELATED"/>
    <property type="match status" value="1"/>
</dbReference>
<evidence type="ECO:0000256" key="17">
    <source>
        <dbReference type="SAM" id="MobiDB-lite"/>
    </source>
</evidence>
<reference evidence="20 21" key="1">
    <citation type="submission" date="2018-10" db="EMBL/GenBank/DDBJ databases">
        <title>Tessaracoccus antarcticuss sp. nov., isolated from sediment.</title>
        <authorList>
            <person name="Zhou L.Y."/>
            <person name="Du Z.J."/>
        </authorList>
    </citation>
    <scope>NUCLEOTIDE SEQUENCE [LARGE SCALE GENOMIC DNA]</scope>
    <source>
        <strain evidence="20 21">JDX10</strain>
    </source>
</reference>
<feature type="region of interest" description="Disordered" evidence="17">
    <location>
        <begin position="364"/>
        <end position="391"/>
    </location>
</feature>
<evidence type="ECO:0000259" key="19">
    <source>
        <dbReference type="PROSITE" id="PS50109"/>
    </source>
</evidence>
<comment type="cofactor">
    <cofactor evidence="2">
        <name>[4Fe-4S] cluster</name>
        <dbReference type="ChEBI" id="CHEBI:49883"/>
    </cofactor>
</comment>
<evidence type="ECO:0000256" key="4">
    <source>
        <dbReference type="ARBA" id="ARBA00012438"/>
    </source>
</evidence>
<keyword evidence="16" id="KW-0175">Coiled coil</keyword>
<dbReference type="Pfam" id="PF07730">
    <property type="entry name" value="HisKA_3"/>
    <property type="match status" value="1"/>
</dbReference>
<dbReference type="GO" id="GO:0046872">
    <property type="term" value="F:metal ion binding"/>
    <property type="evidence" value="ECO:0007669"/>
    <property type="project" value="UniProtKB-KW"/>
</dbReference>
<dbReference type="OrthoDB" id="144293at2"/>
<dbReference type="AlphaFoldDB" id="A0A3M0G782"/>
<dbReference type="Proteomes" id="UP000275256">
    <property type="component" value="Unassembled WGS sequence"/>
</dbReference>
<comment type="caution">
    <text evidence="20">The sequence shown here is derived from an EMBL/GenBank/DDBJ whole genome shotgun (WGS) entry which is preliminary data.</text>
</comment>
<dbReference type="GO" id="GO:0051539">
    <property type="term" value="F:4 iron, 4 sulfur cluster binding"/>
    <property type="evidence" value="ECO:0007669"/>
    <property type="project" value="UniProtKB-KW"/>
</dbReference>
<evidence type="ECO:0000256" key="13">
    <source>
        <dbReference type="ARBA" id="ARBA00023014"/>
    </source>
</evidence>
<dbReference type="SUPFAM" id="SSF55874">
    <property type="entry name" value="ATPase domain of HSP90 chaperone/DNA topoisomerase II/histidine kinase"/>
    <property type="match status" value="1"/>
</dbReference>
<evidence type="ECO:0000256" key="18">
    <source>
        <dbReference type="SAM" id="Phobius"/>
    </source>
</evidence>
<dbReference type="PANTHER" id="PTHR24421:SF62">
    <property type="entry name" value="SENSORY TRANSDUCTION HISTIDINE KINASE"/>
    <property type="match status" value="1"/>
</dbReference>
<keyword evidence="6" id="KW-0004">4Fe-4S</keyword>
<evidence type="ECO:0000256" key="10">
    <source>
        <dbReference type="ARBA" id="ARBA00022777"/>
    </source>
</evidence>
<evidence type="ECO:0000256" key="2">
    <source>
        <dbReference type="ARBA" id="ARBA00001966"/>
    </source>
</evidence>
<evidence type="ECO:0000256" key="5">
    <source>
        <dbReference type="ARBA" id="ARBA00017322"/>
    </source>
</evidence>
<keyword evidence="18" id="KW-0812">Transmembrane</keyword>